<evidence type="ECO:0000313" key="2">
    <source>
        <dbReference type="Proteomes" id="UP001060919"/>
    </source>
</evidence>
<name>A0A915YI19_9BACT</name>
<sequence>MDSKLLTAVKKIYGDRELTKEFLANPSQTIKDLGLDPDHYHYKALEGRGVGADVSGCVSIGCVVCGSVGS</sequence>
<evidence type="ECO:0000313" key="1">
    <source>
        <dbReference type="EMBL" id="BDS13559.1"/>
    </source>
</evidence>
<protein>
    <submittedName>
        <fullName evidence="1">Uncharacterized protein</fullName>
    </submittedName>
</protein>
<gene>
    <name evidence="1" type="ORF">AsAng_0042980</name>
</gene>
<accession>A0A915YI19</accession>
<dbReference type="EMBL" id="AP026867">
    <property type="protein sequence ID" value="BDS13559.1"/>
    <property type="molecule type" value="Genomic_DNA"/>
</dbReference>
<keyword evidence="2" id="KW-1185">Reference proteome</keyword>
<organism evidence="1 2">
    <name type="scientific">Aureispira anguillae</name>
    <dbReference type="NCBI Taxonomy" id="2864201"/>
    <lineage>
        <taxon>Bacteria</taxon>
        <taxon>Pseudomonadati</taxon>
        <taxon>Bacteroidota</taxon>
        <taxon>Saprospiria</taxon>
        <taxon>Saprospirales</taxon>
        <taxon>Saprospiraceae</taxon>
        <taxon>Aureispira</taxon>
    </lineage>
</organism>
<reference evidence="1" key="1">
    <citation type="submission" date="2022-09" db="EMBL/GenBank/DDBJ databases">
        <title>Aureispira anguillicida sp. nov., isolated from Leptocephalus of Japanese eel Anguilla japonica.</title>
        <authorList>
            <person name="Yuasa K."/>
            <person name="Mekata T."/>
            <person name="Ikunari K."/>
        </authorList>
    </citation>
    <scope>NUCLEOTIDE SEQUENCE</scope>
    <source>
        <strain evidence="1">EL160426</strain>
    </source>
</reference>
<dbReference type="RefSeq" id="WP_264788825.1">
    <property type="nucleotide sequence ID" value="NZ_AP026867.1"/>
</dbReference>
<dbReference type="KEGG" id="aup:AsAng_0042980"/>
<dbReference type="Proteomes" id="UP001060919">
    <property type="component" value="Chromosome"/>
</dbReference>
<proteinExistence type="predicted"/>
<dbReference type="AlphaFoldDB" id="A0A915YI19"/>